<dbReference type="Pfam" id="PF00071">
    <property type="entry name" value="Ras"/>
    <property type="match status" value="1"/>
</dbReference>
<feature type="transmembrane region" description="Helical" evidence="1">
    <location>
        <begin position="580"/>
        <end position="602"/>
    </location>
</feature>
<evidence type="ECO:0000256" key="1">
    <source>
        <dbReference type="SAM" id="Phobius"/>
    </source>
</evidence>
<proteinExistence type="predicted"/>
<feature type="transmembrane region" description="Helical" evidence="1">
    <location>
        <begin position="513"/>
        <end position="541"/>
    </location>
</feature>
<dbReference type="InterPro" id="IPR027417">
    <property type="entry name" value="P-loop_NTPase"/>
</dbReference>
<dbReference type="GO" id="GO:0003924">
    <property type="term" value="F:GTPase activity"/>
    <property type="evidence" value="ECO:0007669"/>
    <property type="project" value="InterPro"/>
</dbReference>
<dbReference type="GO" id="GO:0005525">
    <property type="term" value="F:GTP binding"/>
    <property type="evidence" value="ECO:0007669"/>
    <property type="project" value="InterPro"/>
</dbReference>
<organism evidence="2 3">
    <name type="scientific">Halteria grandinella</name>
    <dbReference type="NCBI Taxonomy" id="5974"/>
    <lineage>
        <taxon>Eukaryota</taxon>
        <taxon>Sar</taxon>
        <taxon>Alveolata</taxon>
        <taxon>Ciliophora</taxon>
        <taxon>Intramacronucleata</taxon>
        <taxon>Spirotrichea</taxon>
        <taxon>Stichotrichia</taxon>
        <taxon>Sporadotrichida</taxon>
        <taxon>Halteriidae</taxon>
        <taxon>Halteria</taxon>
    </lineage>
</organism>
<accession>A0A8J8NVP0</accession>
<gene>
    <name evidence="2" type="ORF">FGO68_gene5983</name>
</gene>
<dbReference type="SUPFAM" id="SSF52540">
    <property type="entry name" value="P-loop containing nucleoside triphosphate hydrolases"/>
    <property type="match status" value="1"/>
</dbReference>
<evidence type="ECO:0000313" key="2">
    <source>
        <dbReference type="EMBL" id="TNV81509.1"/>
    </source>
</evidence>
<dbReference type="EMBL" id="RRYP01006051">
    <property type="protein sequence ID" value="TNV81509.1"/>
    <property type="molecule type" value="Genomic_DNA"/>
</dbReference>
<sequence>MHCKIQPDAPQPQFVNIEHIQPDLESGRLLTKEKQTLDPNSLKIDYVFGLYHSDIIPLVSNIKPDDLQDRVYRKCLRPIDLTEVGAKVPLRGVAIQIHEEELSPESFKDFLGAQENSGIQLKEADVYDGSNIAELEQRNFEEPIDCALVLFDLSKLPTYLETEPVTRAIAQSKRLARVSLLIGIKSSSQMRSISQDQAVSFALEHGLEGYFECGIEIMPSAVISQLIQGMDQTTRSLQAVPSIFKGQHLLETLRQRAYSEFYGLPHIQNQQNEIQMPNRNELAIVGAESVMFMPYQIESQTTGKINENVLIRSKYQTMRSEKIEDLLGSQELRKVKFSDDMSSTNALIMLYDISSRESYEGMKSVLQAFQEYNRLHGLCPRESSARDTFLRKNLDKKIFQGEESTFKVLGDLYYIIGVEKFPQTIPLYQRQVPFEEASEYAHQCQNVKFLEISTITQHNLDAVFSLIAKDLRKNDEDNNFNSLRERFVYGVTHSKLSRCGSMKLLLRQYLSNFLWLKLLCFTLLMVLNIFAIPSTIVSMYYGSDQVGATWGYCFVLFTKICFIFLIVGERLPIGNINHKFYKGAYILWTLGFIALIVLKYVYYSANAGTQDGETQLEFIQKDIIRELKVLLPLTVAASFFFAVFLHLCSITLTH</sequence>
<keyword evidence="1" id="KW-0472">Membrane</keyword>
<dbReference type="InterPro" id="IPR001806">
    <property type="entry name" value="Small_GTPase"/>
</dbReference>
<protein>
    <submittedName>
        <fullName evidence="2">Uncharacterized protein</fullName>
    </submittedName>
</protein>
<keyword evidence="1" id="KW-0812">Transmembrane</keyword>
<keyword evidence="3" id="KW-1185">Reference proteome</keyword>
<evidence type="ECO:0000313" key="3">
    <source>
        <dbReference type="Proteomes" id="UP000785679"/>
    </source>
</evidence>
<comment type="caution">
    <text evidence="2">The sequence shown here is derived from an EMBL/GenBank/DDBJ whole genome shotgun (WGS) entry which is preliminary data.</text>
</comment>
<dbReference type="InterPro" id="IPR050209">
    <property type="entry name" value="Rab_GTPases_membrane_traffic"/>
</dbReference>
<name>A0A8J8NVP0_HALGN</name>
<dbReference type="PANTHER" id="PTHR47979">
    <property type="entry name" value="DRAB11-RELATED"/>
    <property type="match status" value="1"/>
</dbReference>
<feature type="transmembrane region" description="Helical" evidence="1">
    <location>
        <begin position="547"/>
        <end position="568"/>
    </location>
</feature>
<reference evidence="2" key="1">
    <citation type="submission" date="2019-06" db="EMBL/GenBank/DDBJ databases">
        <authorList>
            <person name="Zheng W."/>
        </authorList>
    </citation>
    <scope>NUCLEOTIDE SEQUENCE</scope>
    <source>
        <strain evidence="2">QDHG01</strain>
    </source>
</reference>
<dbReference type="Proteomes" id="UP000785679">
    <property type="component" value="Unassembled WGS sequence"/>
</dbReference>
<keyword evidence="1" id="KW-1133">Transmembrane helix</keyword>
<dbReference type="PROSITE" id="PS51419">
    <property type="entry name" value="RAB"/>
    <property type="match status" value="1"/>
</dbReference>
<feature type="transmembrane region" description="Helical" evidence="1">
    <location>
        <begin position="629"/>
        <end position="652"/>
    </location>
</feature>
<dbReference type="Gene3D" id="3.40.50.300">
    <property type="entry name" value="P-loop containing nucleotide triphosphate hydrolases"/>
    <property type="match status" value="1"/>
</dbReference>
<dbReference type="AlphaFoldDB" id="A0A8J8NVP0"/>